<dbReference type="PANTHER" id="PTHR30383:SF5">
    <property type="entry name" value="SGNH HYDROLASE-TYPE ESTERASE DOMAIN-CONTAINING PROTEIN"/>
    <property type="match status" value="1"/>
</dbReference>
<evidence type="ECO:0000313" key="3">
    <source>
        <dbReference type="Proteomes" id="UP000176299"/>
    </source>
</evidence>
<gene>
    <name evidence="2" type="ORF">A2113_02920</name>
</gene>
<comment type="caution">
    <text evidence="2">The sequence shown here is derived from an EMBL/GenBank/DDBJ whole genome shotgun (WGS) entry which is preliminary data.</text>
</comment>
<protein>
    <recommendedName>
        <fullName evidence="1">SGNH hydrolase-type esterase domain-containing protein</fullName>
    </recommendedName>
</protein>
<evidence type="ECO:0000259" key="1">
    <source>
        <dbReference type="Pfam" id="PF13472"/>
    </source>
</evidence>
<dbReference type="STRING" id="1802591.A2113_02920"/>
<dbReference type="Gene3D" id="3.40.50.1110">
    <property type="entry name" value="SGNH hydrolase"/>
    <property type="match status" value="1"/>
</dbReference>
<name>A0A1G1W0Y2_9BACT</name>
<dbReference type="InterPro" id="IPR013830">
    <property type="entry name" value="SGNH_hydro"/>
</dbReference>
<dbReference type="CDD" id="cd01822">
    <property type="entry name" value="Lysophospholipase_L1_like"/>
    <property type="match status" value="1"/>
</dbReference>
<sequence>MTKVLLVILLVLGTFFAVWYFFSKEEPVEKTKKEGPIIFFGNSLTAGVGAGEGEDFPSLVAKELNLSNVINAGVSGDTTETALARLEADVLDKNPSLVVVELSGNDFLQQLPVEETIKNLDSIVNQIRKTGAAVVLVHIKFPQKSSEYEAGFKKIAKKYKATVVWDVLDGIAGNPSLMADEIHPNNAGYKIMAQRIAKVLRELLQPH</sequence>
<dbReference type="EMBL" id="MHCN01000018">
    <property type="protein sequence ID" value="OGY21057.1"/>
    <property type="molecule type" value="Genomic_DNA"/>
</dbReference>
<dbReference type="GO" id="GO:0004622">
    <property type="term" value="F:phosphatidylcholine lysophospholipase activity"/>
    <property type="evidence" value="ECO:0007669"/>
    <property type="project" value="TreeGrafter"/>
</dbReference>
<dbReference type="AlphaFoldDB" id="A0A1G1W0Y2"/>
<dbReference type="Pfam" id="PF13472">
    <property type="entry name" value="Lipase_GDSL_2"/>
    <property type="match status" value="1"/>
</dbReference>
<proteinExistence type="predicted"/>
<dbReference type="InterPro" id="IPR036514">
    <property type="entry name" value="SGNH_hydro_sf"/>
</dbReference>
<organism evidence="2 3">
    <name type="scientific">Candidatus Woykebacteria bacterium GWA1_44_8</name>
    <dbReference type="NCBI Taxonomy" id="1802591"/>
    <lineage>
        <taxon>Bacteria</taxon>
        <taxon>Candidatus Woykeibacteriota</taxon>
    </lineage>
</organism>
<reference evidence="2 3" key="1">
    <citation type="journal article" date="2016" name="Nat. Commun.">
        <title>Thousands of microbial genomes shed light on interconnected biogeochemical processes in an aquifer system.</title>
        <authorList>
            <person name="Anantharaman K."/>
            <person name="Brown C.T."/>
            <person name="Hug L.A."/>
            <person name="Sharon I."/>
            <person name="Castelle C.J."/>
            <person name="Probst A.J."/>
            <person name="Thomas B.C."/>
            <person name="Singh A."/>
            <person name="Wilkins M.J."/>
            <person name="Karaoz U."/>
            <person name="Brodie E.L."/>
            <person name="Williams K.H."/>
            <person name="Hubbard S.S."/>
            <person name="Banfield J.F."/>
        </authorList>
    </citation>
    <scope>NUCLEOTIDE SEQUENCE [LARGE SCALE GENOMIC DNA]</scope>
</reference>
<dbReference type="Proteomes" id="UP000176299">
    <property type="component" value="Unassembled WGS sequence"/>
</dbReference>
<dbReference type="PANTHER" id="PTHR30383">
    <property type="entry name" value="THIOESTERASE 1/PROTEASE 1/LYSOPHOSPHOLIPASE L1"/>
    <property type="match status" value="1"/>
</dbReference>
<evidence type="ECO:0000313" key="2">
    <source>
        <dbReference type="EMBL" id="OGY21057.1"/>
    </source>
</evidence>
<dbReference type="InterPro" id="IPR051532">
    <property type="entry name" value="Ester_Hydrolysis_Enzymes"/>
</dbReference>
<dbReference type="SUPFAM" id="SSF52266">
    <property type="entry name" value="SGNH hydrolase"/>
    <property type="match status" value="1"/>
</dbReference>
<feature type="domain" description="SGNH hydrolase-type esterase" evidence="1">
    <location>
        <begin position="39"/>
        <end position="191"/>
    </location>
</feature>
<accession>A0A1G1W0Y2</accession>